<comment type="caution">
    <text evidence="1">The sequence shown here is derived from an EMBL/GenBank/DDBJ whole genome shotgun (WGS) entry which is preliminary data.</text>
</comment>
<dbReference type="InterPro" id="IPR029063">
    <property type="entry name" value="SAM-dependent_MTases_sf"/>
</dbReference>
<dbReference type="EMBL" id="BAAAVI010000050">
    <property type="protein sequence ID" value="GAA2893183.1"/>
    <property type="molecule type" value="Genomic_DNA"/>
</dbReference>
<sequence length="60" mass="7447">MSLRFHYVASQWRTLSDWLRDHPDDPDVEEVRAFLERCRRSHVEYGRHHLGWGIFVLRRR</sequence>
<keyword evidence="2" id="KW-1185">Reference proteome</keyword>
<protein>
    <submittedName>
        <fullName evidence="1">Uncharacterized protein</fullName>
    </submittedName>
</protein>
<reference evidence="1 2" key="1">
    <citation type="journal article" date="2019" name="Int. J. Syst. Evol. Microbiol.">
        <title>The Global Catalogue of Microorganisms (GCM) 10K type strain sequencing project: providing services to taxonomists for standard genome sequencing and annotation.</title>
        <authorList>
            <consortium name="The Broad Institute Genomics Platform"/>
            <consortium name="The Broad Institute Genome Sequencing Center for Infectious Disease"/>
            <person name="Wu L."/>
            <person name="Ma J."/>
        </authorList>
    </citation>
    <scope>NUCLEOTIDE SEQUENCE [LARGE SCALE GENOMIC DNA]</scope>
    <source>
        <strain evidence="1 2">JCM 6242</strain>
    </source>
</reference>
<dbReference type="Proteomes" id="UP001500831">
    <property type="component" value="Unassembled WGS sequence"/>
</dbReference>
<evidence type="ECO:0000313" key="1">
    <source>
        <dbReference type="EMBL" id="GAA2893183.1"/>
    </source>
</evidence>
<accession>A0ABN3W607</accession>
<name>A0ABN3W607_9ACTN</name>
<proteinExistence type="predicted"/>
<dbReference type="Gene3D" id="3.40.50.150">
    <property type="entry name" value="Vaccinia Virus protein VP39"/>
    <property type="match status" value="1"/>
</dbReference>
<gene>
    <name evidence="1" type="ORF">GCM10010517_57720</name>
</gene>
<organism evidence="1 2">
    <name type="scientific">Streptosporangium fragile</name>
    <dbReference type="NCBI Taxonomy" id="46186"/>
    <lineage>
        <taxon>Bacteria</taxon>
        <taxon>Bacillati</taxon>
        <taxon>Actinomycetota</taxon>
        <taxon>Actinomycetes</taxon>
        <taxon>Streptosporangiales</taxon>
        <taxon>Streptosporangiaceae</taxon>
        <taxon>Streptosporangium</taxon>
    </lineage>
</organism>
<evidence type="ECO:0000313" key="2">
    <source>
        <dbReference type="Proteomes" id="UP001500831"/>
    </source>
</evidence>